<reference evidence="2 3" key="1">
    <citation type="journal article" date="2015" name="Genome Announc.">
        <title>Complete Genome of Salmonella enterica Serovar Typhimurium T5-Like Siphophage Stitch.</title>
        <authorList>
            <person name="Grover J.M."/>
            <person name="Luna A.J."/>
            <person name="Wood T.L."/>
            <person name="Chamakura K.R."/>
            <person name="Kuty Everett G.F."/>
        </authorList>
    </citation>
    <scope>NUCLEOTIDE SEQUENCE [LARGE SCALE GENOMIC DNA]</scope>
</reference>
<keyword evidence="1" id="KW-1133">Transmembrane helix</keyword>
<evidence type="ECO:0000256" key="1">
    <source>
        <dbReference type="SAM" id="Phobius"/>
    </source>
</evidence>
<sequence length="66" mass="7661">MINFYNPNLQKATWDYFIILPAFMLSCAIINIMYQEAGWTVQDFHISQVLPFMYEGVIAAINGVRK</sequence>
<evidence type="ECO:0000313" key="2">
    <source>
        <dbReference type="EMBL" id="AIW03974.1"/>
    </source>
</evidence>
<evidence type="ECO:0000313" key="3">
    <source>
        <dbReference type="Proteomes" id="UP000030204"/>
    </source>
</evidence>
<dbReference type="KEGG" id="vg:24598718"/>
<name>A0A0A0RQR6_9CAUD</name>
<organism evidence="2 3">
    <name type="scientific">Salmonella phage Stitch</name>
    <dbReference type="NCBI Taxonomy" id="2991861"/>
    <lineage>
        <taxon>Viruses</taxon>
        <taxon>Duplodnaviria</taxon>
        <taxon>Heunggongvirae</taxon>
        <taxon>Uroviricota</taxon>
        <taxon>Caudoviricetes</taxon>
        <taxon>Demerecviridae</taxon>
        <taxon>Markadamsvirinae</taxon>
        <taxon>Epseptimavirus</taxon>
        <taxon>Epseptimavirus stitch</taxon>
    </lineage>
</organism>
<keyword evidence="1" id="KW-0812">Transmembrane</keyword>
<accession>A0A0A0RQR6</accession>
<protein>
    <submittedName>
        <fullName evidence="2">Uncharacterized protein</fullName>
    </submittedName>
</protein>
<dbReference type="RefSeq" id="YP_009145964.1">
    <property type="nucleotide sequence ID" value="NC_027297.1"/>
</dbReference>
<dbReference type="GeneID" id="24598718"/>
<feature type="transmembrane region" description="Helical" evidence="1">
    <location>
        <begin position="12"/>
        <end position="34"/>
    </location>
</feature>
<keyword evidence="1" id="KW-0472">Membrane</keyword>
<dbReference type="Proteomes" id="UP000030204">
    <property type="component" value="Segment"/>
</dbReference>
<dbReference type="OrthoDB" id="23540at10239"/>
<feature type="transmembrane region" description="Helical" evidence="1">
    <location>
        <begin position="46"/>
        <end position="64"/>
    </location>
</feature>
<keyword evidence="3" id="KW-1185">Reference proteome</keyword>
<proteinExistence type="predicted"/>
<gene>
    <name evidence="2" type="ORF">CPT_Stitch23</name>
</gene>
<dbReference type="EMBL" id="KM236244">
    <property type="protein sequence ID" value="AIW03974.1"/>
    <property type="molecule type" value="Genomic_DNA"/>
</dbReference>